<dbReference type="Proteomes" id="UP001626537">
    <property type="component" value="Chromosome"/>
</dbReference>
<evidence type="ECO:0000313" key="7">
    <source>
        <dbReference type="EMBL" id="WOJ92468.1"/>
    </source>
</evidence>
<gene>
    <name evidence="7" type="ORF">R0135_11815</name>
</gene>
<dbReference type="Pfam" id="PF03466">
    <property type="entry name" value="LysR_substrate"/>
    <property type="match status" value="1"/>
</dbReference>
<accession>A0ABZ0I119</accession>
<dbReference type="SUPFAM" id="SSF46785">
    <property type="entry name" value="Winged helix' DNA-binding domain"/>
    <property type="match status" value="1"/>
</dbReference>
<evidence type="ECO:0000313" key="8">
    <source>
        <dbReference type="Proteomes" id="UP001626537"/>
    </source>
</evidence>
<dbReference type="CDD" id="cd08411">
    <property type="entry name" value="PBP2_OxyR"/>
    <property type="match status" value="1"/>
</dbReference>
<dbReference type="RefSeq" id="WP_407347066.1">
    <property type="nucleotide sequence ID" value="NZ_CP136864.1"/>
</dbReference>
<keyword evidence="8" id="KW-1185">Reference proteome</keyword>
<sequence>MKRPSLKQIEYILAVAKSGSFRGAADELGISQPTLTAQIARAEELLGAKLLERSRSGAYFTPVGRLFEPQARRVIEAMEELGQQVGDSRANEKATYRLGVKGTLGPYLLPQILPALREAHPGLRFYVREDSPLGLEEGIAHGDYDLIITSLPINTPDLVQEPLLREKILLAASQEHPLSKVSVWQGKHLAGEQVLTTEHGHQFARQVEAVCNRLGAEVLRDYEGSSLDALRLMVVMGMGLAFLPALYVESEISAESGLTVKELDDESIARLHVLAWRPSSPARGFYKVLAKDIREIIGARLGHAVQVLDSL</sequence>
<dbReference type="EMBL" id="CP136864">
    <property type="protein sequence ID" value="WOJ92468.1"/>
    <property type="molecule type" value="Genomic_DNA"/>
</dbReference>
<keyword evidence="2" id="KW-0805">Transcription regulation</keyword>
<organism evidence="7 8">
    <name type="scientific">Congregibacter variabilis</name>
    <dbReference type="NCBI Taxonomy" id="3081200"/>
    <lineage>
        <taxon>Bacteria</taxon>
        <taxon>Pseudomonadati</taxon>
        <taxon>Pseudomonadota</taxon>
        <taxon>Gammaproteobacteria</taxon>
        <taxon>Cellvibrionales</taxon>
        <taxon>Halieaceae</taxon>
        <taxon>Congregibacter</taxon>
    </lineage>
</organism>
<dbReference type="PRINTS" id="PR00039">
    <property type="entry name" value="HTHLYSR"/>
</dbReference>
<name>A0ABZ0I119_9GAMM</name>
<dbReference type="InterPro" id="IPR000847">
    <property type="entry name" value="LysR_HTH_N"/>
</dbReference>
<evidence type="ECO:0000259" key="6">
    <source>
        <dbReference type="PROSITE" id="PS50931"/>
    </source>
</evidence>
<dbReference type="Gene3D" id="3.40.190.10">
    <property type="entry name" value="Periplasmic binding protein-like II"/>
    <property type="match status" value="2"/>
</dbReference>
<keyword evidence="3" id="KW-0238">DNA-binding</keyword>
<evidence type="ECO:0000256" key="1">
    <source>
        <dbReference type="ARBA" id="ARBA00009437"/>
    </source>
</evidence>
<feature type="domain" description="HTH lysR-type" evidence="6">
    <location>
        <begin position="4"/>
        <end position="61"/>
    </location>
</feature>
<dbReference type="InterPro" id="IPR005119">
    <property type="entry name" value="LysR_subst-bd"/>
</dbReference>
<comment type="similarity">
    <text evidence="1">Belongs to the LysR transcriptional regulatory family.</text>
</comment>
<protein>
    <submittedName>
        <fullName evidence="7">Hydrogen peroxide-inducible genes activator</fullName>
    </submittedName>
</protein>
<dbReference type="PANTHER" id="PTHR30346:SF26">
    <property type="entry name" value="HYDROGEN PEROXIDE-INDUCIBLE GENES ACTIVATOR"/>
    <property type="match status" value="1"/>
</dbReference>
<keyword evidence="5" id="KW-0804">Transcription</keyword>
<evidence type="ECO:0000256" key="2">
    <source>
        <dbReference type="ARBA" id="ARBA00023015"/>
    </source>
</evidence>
<dbReference type="PANTHER" id="PTHR30346">
    <property type="entry name" value="TRANSCRIPTIONAL DUAL REGULATOR HCAR-RELATED"/>
    <property type="match status" value="1"/>
</dbReference>
<proteinExistence type="inferred from homology"/>
<dbReference type="InterPro" id="IPR036388">
    <property type="entry name" value="WH-like_DNA-bd_sf"/>
</dbReference>
<reference evidence="7 8" key="1">
    <citation type="submission" date="2023-10" db="EMBL/GenBank/DDBJ databases">
        <title>Two novel species belonging to the OM43/NOR5 clade.</title>
        <authorList>
            <person name="Park M."/>
        </authorList>
    </citation>
    <scope>NUCLEOTIDE SEQUENCE [LARGE SCALE GENOMIC DNA]</scope>
    <source>
        <strain evidence="7 8">IMCC43200</strain>
    </source>
</reference>
<evidence type="ECO:0000256" key="5">
    <source>
        <dbReference type="ARBA" id="ARBA00023163"/>
    </source>
</evidence>
<dbReference type="Pfam" id="PF00126">
    <property type="entry name" value="HTH_1"/>
    <property type="match status" value="1"/>
</dbReference>
<dbReference type="PROSITE" id="PS50931">
    <property type="entry name" value="HTH_LYSR"/>
    <property type="match status" value="1"/>
</dbReference>
<dbReference type="Gene3D" id="1.10.10.10">
    <property type="entry name" value="Winged helix-like DNA-binding domain superfamily/Winged helix DNA-binding domain"/>
    <property type="match status" value="1"/>
</dbReference>
<dbReference type="SUPFAM" id="SSF53850">
    <property type="entry name" value="Periplasmic binding protein-like II"/>
    <property type="match status" value="1"/>
</dbReference>
<keyword evidence="4" id="KW-0010">Activator</keyword>
<evidence type="ECO:0000256" key="3">
    <source>
        <dbReference type="ARBA" id="ARBA00023125"/>
    </source>
</evidence>
<evidence type="ECO:0000256" key="4">
    <source>
        <dbReference type="ARBA" id="ARBA00023159"/>
    </source>
</evidence>
<dbReference type="InterPro" id="IPR036390">
    <property type="entry name" value="WH_DNA-bd_sf"/>
</dbReference>